<evidence type="ECO:0000313" key="2">
    <source>
        <dbReference type="Proteomes" id="UP000076580"/>
    </source>
</evidence>
<dbReference type="PANTHER" id="PTHR28064">
    <property type="entry name" value="INNER KINETOCHORE SUBUNIT NKP2"/>
    <property type="match status" value="1"/>
</dbReference>
<dbReference type="InParanoid" id="A0A151GDZ3"/>
<dbReference type="PANTHER" id="PTHR28064:SF1">
    <property type="entry name" value="INNER KINETOCHORE SUBUNIT NKP2"/>
    <property type="match status" value="1"/>
</dbReference>
<accession>A0A151GDZ3</accession>
<comment type="caution">
    <text evidence="1">The sequence shown here is derived from an EMBL/GenBank/DDBJ whole genome shotgun (WGS) entry which is preliminary data.</text>
</comment>
<organism evidence="1 2">
    <name type="scientific">Drechmeria coniospora</name>
    <name type="common">Nematophagous fungus</name>
    <name type="synonym">Meria coniospora</name>
    <dbReference type="NCBI Taxonomy" id="98403"/>
    <lineage>
        <taxon>Eukaryota</taxon>
        <taxon>Fungi</taxon>
        <taxon>Dikarya</taxon>
        <taxon>Ascomycota</taxon>
        <taxon>Pezizomycotina</taxon>
        <taxon>Sordariomycetes</taxon>
        <taxon>Hypocreomycetidae</taxon>
        <taxon>Hypocreales</taxon>
        <taxon>Ophiocordycipitaceae</taxon>
        <taxon>Drechmeria</taxon>
    </lineage>
</organism>
<keyword evidence="2" id="KW-1185">Reference proteome</keyword>
<name>A0A151GDZ3_DRECN</name>
<dbReference type="OrthoDB" id="2311687at2759"/>
<dbReference type="RefSeq" id="XP_040654659.1">
    <property type="nucleotide sequence ID" value="XM_040804555.1"/>
</dbReference>
<evidence type="ECO:0008006" key="3">
    <source>
        <dbReference type="Google" id="ProtNLM"/>
    </source>
</evidence>
<dbReference type="Proteomes" id="UP000076580">
    <property type="component" value="Chromosome 03"/>
</dbReference>
<dbReference type="InterPro" id="IPR018565">
    <property type="entry name" value="Nkp2/Cnl2"/>
</dbReference>
<dbReference type="EMBL" id="LAYC01000003">
    <property type="protein sequence ID" value="KYK55307.1"/>
    <property type="molecule type" value="Genomic_DNA"/>
</dbReference>
<proteinExistence type="predicted"/>
<dbReference type="STRING" id="98403.A0A151GDZ3"/>
<protein>
    <recommendedName>
        <fullName evidence="3">Cnl2/NKP2 family protein</fullName>
    </recommendedName>
</protein>
<dbReference type="GeneID" id="63719913"/>
<gene>
    <name evidence="1" type="ORF">DCS_07270</name>
</gene>
<sequence>MAPTESEILTNYLLQPAALTAIVTFAQFQALFPSPIQASPQLRTLFRDLQAQRNGAVDAVAANVAAEAKRGVAMRREVIRLRRDAEHDEADAELEMERMLFGDGKTKQTLTSMVPEIDGAVLALEAETKRLQDEESALLGSVKQIIGGLSDLRYGKLANRQLRDEVLDGLDSLQAACDGKS</sequence>
<dbReference type="GO" id="GO:0031511">
    <property type="term" value="C:Mis6-Sim4 complex"/>
    <property type="evidence" value="ECO:0007669"/>
    <property type="project" value="TreeGrafter"/>
</dbReference>
<dbReference type="GO" id="GO:0007059">
    <property type="term" value="P:chromosome segregation"/>
    <property type="evidence" value="ECO:0007669"/>
    <property type="project" value="TreeGrafter"/>
</dbReference>
<dbReference type="Pfam" id="PF09447">
    <property type="entry name" value="Cnl2_NKP2"/>
    <property type="match status" value="1"/>
</dbReference>
<dbReference type="AlphaFoldDB" id="A0A151GDZ3"/>
<evidence type="ECO:0000313" key="1">
    <source>
        <dbReference type="EMBL" id="KYK55307.1"/>
    </source>
</evidence>
<reference evidence="1 2" key="1">
    <citation type="journal article" date="2016" name="Sci. Rep.">
        <title>Insights into Adaptations to a Near-Obligate Nematode Endoparasitic Lifestyle from the Finished Genome of Drechmeria coniospora.</title>
        <authorList>
            <person name="Zhang L."/>
            <person name="Zhou Z."/>
            <person name="Guo Q."/>
            <person name="Fokkens L."/>
            <person name="Miskei M."/>
            <person name="Pocsi I."/>
            <person name="Zhang W."/>
            <person name="Chen M."/>
            <person name="Wang L."/>
            <person name="Sun Y."/>
            <person name="Donzelli B.G."/>
            <person name="Gibson D.M."/>
            <person name="Nelson D.R."/>
            <person name="Luo J.G."/>
            <person name="Rep M."/>
            <person name="Liu H."/>
            <person name="Yang S."/>
            <person name="Wang J."/>
            <person name="Krasnoff S.B."/>
            <person name="Xu Y."/>
            <person name="Molnar I."/>
            <person name="Lin M."/>
        </authorList>
    </citation>
    <scope>NUCLEOTIDE SEQUENCE [LARGE SCALE GENOMIC DNA]</scope>
    <source>
        <strain evidence="1 2">ARSEF 6962</strain>
    </source>
</reference>